<protein>
    <submittedName>
        <fullName evidence="4">NADH-dependent flavin oxidoreductase</fullName>
    </submittedName>
</protein>
<dbReference type="Pfam" id="PF00724">
    <property type="entry name" value="Oxidored_FMN"/>
    <property type="match status" value="1"/>
</dbReference>
<evidence type="ECO:0000313" key="4">
    <source>
        <dbReference type="EMBL" id="KIE43854.1"/>
    </source>
</evidence>
<dbReference type="SUPFAM" id="SSF51395">
    <property type="entry name" value="FMN-linked oxidoreductases"/>
    <property type="match status" value="1"/>
</dbReference>
<dbReference type="InterPro" id="IPR013785">
    <property type="entry name" value="Aldolase_TIM"/>
</dbReference>
<comment type="caution">
    <text evidence="4">The sequence shown here is derived from an EMBL/GenBank/DDBJ whole genome shotgun (WGS) entry which is preliminary data.</text>
</comment>
<dbReference type="InterPro" id="IPR051799">
    <property type="entry name" value="NADH_flavin_oxidoreductase"/>
</dbReference>
<dbReference type="RefSeq" id="WP_039647706.1">
    <property type="nucleotide sequence ID" value="NZ_JXBL01000001.1"/>
</dbReference>
<evidence type="ECO:0000256" key="2">
    <source>
        <dbReference type="ARBA" id="ARBA00023002"/>
    </source>
</evidence>
<dbReference type="Gene3D" id="3.20.20.70">
    <property type="entry name" value="Aldolase class I"/>
    <property type="match status" value="1"/>
</dbReference>
<proteinExistence type="predicted"/>
<evidence type="ECO:0000313" key="5">
    <source>
        <dbReference type="Proteomes" id="UP000031433"/>
    </source>
</evidence>
<evidence type="ECO:0000256" key="1">
    <source>
        <dbReference type="ARBA" id="ARBA00022630"/>
    </source>
</evidence>
<sequence length="374" mass="40630">MRKVFDETKINHMVLANRLVRSATWEGMCGEDGRPTEKLAGYYASLARGGVGLLITGYAFVRPDGKQLPGQMGAHEDSFAAAARQVTGAVHREGGKICLQLVHCGGQTSSRAAGCQPVAPSAIKAEQYPELPRELPTAEVAEVAGLFAAGARRAREWGFDAVQLHAAHGYLINQFLSPLTNHRTDHYGGNLESRALFLLETCRAVRRAVGKEFPVMVKLNGSDNLAGGFDLDEAVQVARMLDEEGIDAIEASGGTPASGNRTAVRQGIETREQEAYNLPAAYRIKSAVSCPVMAVGGFRSFELVEGVIRREEADYVALSRPLIRESSLPLRWQQGDESRARCISCNGCFKPGMKEGGIYCVVDRVERESREFSL</sequence>
<dbReference type="PANTHER" id="PTHR43656">
    <property type="entry name" value="BINDING OXIDOREDUCTASE, PUTATIVE (AFU_ORTHOLOGUE AFUA_2G08260)-RELATED"/>
    <property type="match status" value="1"/>
</dbReference>
<name>A0A0C1TSM2_9BACT</name>
<dbReference type="PANTHER" id="PTHR43656:SF2">
    <property type="entry name" value="BINDING OXIDOREDUCTASE, PUTATIVE (AFU_ORTHOLOGUE AFUA_2G08260)-RELATED"/>
    <property type="match status" value="1"/>
</dbReference>
<dbReference type="AlphaFoldDB" id="A0A0C1TSM2"/>
<gene>
    <name evidence="4" type="ORF">SE37_15085</name>
</gene>
<dbReference type="GO" id="GO:0010181">
    <property type="term" value="F:FMN binding"/>
    <property type="evidence" value="ECO:0007669"/>
    <property type="project" value="InterPro"/>
</dbReference>
<accession>A0A0C1TSM2</accession>
<keyword evidence="1" id="KW-0285">Flavoprotein</keyword>
<dbReference type="InterPro" id="IPR001155">
    <property type="entry name" value="OxRdtase_FMN_N"/>
</dbReference>
<dbReference type="Proteomes" id="UP000031433">
    <property type="component" value="Unassembled WGS sequence"/>
</dbReference>
<keyword evidence="2" id="KW-0560">Oxidoreductase</keyword>
<dbReference type="CDD" id="cd02803">
    <property type="entry name" value="OYE_like_FMN_family"/>
    <property type="match status" value="1"/>
</dbReference>
<dbReference type="GO" id="GO:0016491">
    <property type="term" value="F:oxidoreductase activity"/>
    <property type="evidence" value="ECO:0007669"/>
    <property type="project" value="UniProtKB-KW"/>
</dbReference>
<evidence type="ECO:0000259" key="3">
    <source>
        <dbReference type="Pfam" id="PF00724"/>
    </source>
</evidence>
<dbReference type="EMBL" id="JXBL01000001">
    <property type="protein sequence ID" value="KIE43854.1"/>
    <property type="molecule type" value="Genomic_DNA"/>
</dbReference>
<keyword evidence="5" id="KW-1185">Reference proteome</keyword>
<organism evidence="4 5">
    <name type="scientific">Geobacter soli</name>
    <dbReference type="NCBI Taxonomy" id="1510391"/>
    <lineage>
        <taxon>Bacteria</taxon>
        <taxon>Pseudomonadati</taxon>
        <taxon>Thermodesulfobacteriota</taxon>
        <taxon>Desulfuromonadia</taxon>
        <taxon>Geobacterales</taxon>
        <taxon>Geobacteraceae</taxon>
        <taxon>Geobacter</taxon>
    </lineage>
</organism>
<feature type="domain" description="NADH:flavin oxidoreductase/NADH oxidase N-terminal" evidence="3">
    <location>
        <begin position="4"/>
        <end position="335"/>
    </location>
</feature>
<reference evidence="4 5" key="1">
    <citation type="submission" date="2015-01" db="EMBL/GenBank/DDBJ databases">
        <title>Genome sequence of the anaerobic bacterium Geobacter soli GSS01, a dissimilatory Fe(III) reducer from soil.</title>
        <authorList>
            <person name="Yang G."/>
            <person name="Zhou S."/>
        </authorList>
    </citation>
    <scope>NUCLEOTIDE SEQUENCE [LARGE SCALE GENOMIC DNA]</scope>
    <source>
        <strain evidence="4 5">GSS01</strain>
    </source>
</reference>